<proteinExistence type="predicted"/>
<sequence>AIDFEPLAQAQQHHRTLADDALGIGVQCLGQVEAAVSDASDTQITSNSSTARRTSRLCGSGTGSKGVDIMKRSCDATTEGILPSAVLRNALYRKGQSIRRAIKRWGSRRAAAGSGRQKLQGSEAESGTQGRPLQ</sequence>
<keyword evidence="2" id="KW-1185">Reference proteome</keyword>
<dbReference type="AlphaFoldDB" id="A0A1I8AW95"/>
<dbReference type="WBParaSite" id="L893_g9592.t1">
    <property type="protein sequence ID" value="L893_g9592.t1"/>
    <property type="gene ID" value="L893_g9592"/>
</dbReference>
<accession>A0A1I8AW95</accession>
<feature type="compositionally biased region" description="Polar residues" evidence="1">
    <location>
        <begin position="117"/>
        <end position="134"/>
    </location>
</feature>
<protein>
    <submittedName>
        <fullName evidence="3">CCT domain-containing protein</fullName>
    </submittedName>
</protein>
<feature type="region of interest" description="Disordered" evidence="1">
    <location>
        <begin position="105"/>
        <end position="134"/>
    </location>
</feature>
<organism evidence="2 3">
    <name type="scientific">Steinernema glaseri</name>
    <dbReference type="NCBI Taxonomy" id="37863"/>
    <lineage>
        <taxon>Eukaryota</taxon>
        <taxon>Metazoa</taxon>
        <taxon>Ecdysozoa</taxon>
        <taxon>Nematoda</taxon>
        <taxon>Chromadorea</taxon>
        <taxon>Rhabditida</taxon>
        <taxon>Tylenchina</taxon>
        <taxon>Panagrolaimomorpha</taxon>
        <taxon>Strongyloidoidea</taxon>
        <taxon>Steinernematidae</taxon>
        <taxon>Steinernema</taxon>
    </lineage>
</organism>
<evidence type="ECO:0000256" key="1">
    <source>
        <dbReference type="SAM" id="MobiDB-lite"/>
    </source>
</evidence>
<name>A0A1I8AW95_9BILA</name>
<dbReference type="Proteomes" id="UP000095287">
    <property type="component" value="Unplaced"/>
</dbReference>
<evidence type="ECO:0000313" key="3">
    <source>
        <dbReference type="WBParaSite" id="L893_g9592.t1"/>
    </source>
</evidence>
<reference evidence="3" key="1">
    <citation type="submission" date="2016-11" db="UniProtKB">
        <authorList>
            <consortium name="WormBaseParasite"/>
        </authorList>
    </citation>
    <scope>IDENTIFICATION</scope>
</reference>
<evidence type="ECO:0000313" key="2">
    <source>
        <dbReference type="Proteomes" id="UP000095287"/>
    </source>
</evidence>
<feature type="region of interest" description="Disordered" evidence="1">
    <location>
        <begin position="39"/>
        <end position="65"/>
    </location>
</feature>